<evidence type="ECO:0000313" key="3">
    <source>
        <dbReference type="Proteomes" id="UP000001261"/>
    </source>
</evidence>
<reference evidence="3" key="2">
    <citation type="journal article" date="2010" name="Genome Res.">
        <title>Population genomic sequencing of Coccidioides fungi reveals recent hybridization and transposon control.</title>
        <authorList>
            <person name="Neafsey D.E."/>
            <person name="Barker B.M."/>
            <person name="Sharpton T.J."/>
            <person name="Stajich J.E."/>
            <person name="Park D.J."/>
            <person name="Whiston E."/>
            <person name="Hung C.-Y."/>
            <person name="McMahan C."/>
            <person name="White J."/>
            <person name="Sykes S."/>
            <person name="Heiman D."/>
            <person name="Young S."/>
            <person name="Zeng Q."/>
            <person name="Abouelleil A."/>
            <person name="Aftuck L."/>
            <person name="Bessette D."/>
            <person name="Brown A."/>
            <person name="FitzGerald M."/>
            <person name="Lui A."/>
            <person name="Macdonald J.P."/>
            <person name="Priest M."/>
            <person name="Orbach M.J."/>
            <person name="Galgiani J.N."/>
            <person name="Kirkland T.N."/>
            <person name="Cole G.T."/>
            <person name="Birren B.W."/>
            <person name="Henn M.R."/>
            <person name="Taylor J.W."/>
            <person name="Rounsley S.D."/>
        </authorList>
    </citation>
    <scope>GENOME REANNOTATION</scope>
    <source>
        <strain evidence="3">RS</strain>
    </source>
</reference>
<evidence type="ECO:0000256" key="1">
    <source>
        <dbReference type="SAM" id="MobiDB-lite"/>
    </source>
</evidence>
<name>A0A0D8JSK6_COCIM</name>
<feature type="compositionally biased region" description="Low complexity" evidence="1">
    <location>
        <begin position="55"/>
        <end position="71"/>
    </location>
</feature>
<dbReference type="VEuPathDB" id="FungiDB:CIMG_12882"/>
<proteinExistence type="predicted"/>
<dbReference type="EMBL" id="GG704911">
    <property type="protein sequence ID" value="KJF60330.1"/>
    <property type="molecule type" value="Genomic_DNA"/>
</dbReference>
<dbReference type="RefSeq" id="XP_004445957.1">
    <property type="nucleotide sequence ID" value="XM_004445900.1"/>
</dbReference>
<dbReference type="KEGG" id="cim:CIMG_12882"/>
<accession>A0A0D8JSK6</accession>
<dbReference type="Proteomes" id="UP000001261">
    <property type="component" value="Unassembled WGS sequence"/>
</dbReference>
<protein>
    <submittedName>
        <fullName evidence="2">Uncharacterized protein</fullName>
    </submittedName>
</protein>
<dbReference type="InParanoid" id="A0A0D8JSK6"/>
<dbReference type="OMA" id="WKSTICF"/>
<keyword evidence="3" id="KW-1185">Reference proteome</keyword>
<sequence length="127" mass="13345">MLGVYVKWKSTICFRLLGGTGLNDTTISYIIFTKATPCRSARLAARPQAVVRAGSRFPSPSSRDSSPLCSLGETPATPRPAVVVLPASAGNVLVVVPTAPAGQQGAVVPRGHSSVYHYKNLPREAVT</sequence>
<dbReference type="AlphaFoldDB" id="A0A0D8JSK6"/>
<organism evidence="2 3">
    <name type="scientific">Coccidioides immitis (strain RS)</name>
    <name type="common">Valley fever fungus</name>
    <dbReference type="NCBI Taxonomy" id="246410"/>
    <lineage>
        <taxon>Eukaryota</taxon>
        <taxon>Fungi</taxon>
        <taxon>Dikarya</taxon>
        <taxon>Ascomycota</taxon>
        <taxon>Pezizomycotina</taxon>
        <taxon>Eurotiomycetes</taxon>
        <taxon>Eurotiomycetidae</taxon>
        <taxon>Onygenales</taxon>
        <taxon>Onygenaceae</taxon>
        <taxon>Coccidioides</taxon>
    </lineage>
</organism>
<reference evidence="3" key="1">
    <citation type="journal article" date="2009" name="Genome Res.">
        <title>Comparative genomic analyses of the human fungal pathogens Coccidioides and their relatives.</title>
        <authorList>
            <person name="Sharpton T.J."/>
            <person name="Stajich J.E."/>
            <person name="Rounsley S.D."/>
            <person name="Gardner M.J."/>
            <person name="Wortman J.R."/>
            <person name="Jordar V.S."/>
            <person name="Maiti R."/>
            <person name="Kodira C.D."/>
            <person name="Neafsey D.E."/>
            <person name="Zeng Q."/>
            <person name="Hung C.-Y."/>
            <person name="McMahan C."/>
            <person name="Muszewska A."/>
            <person name="Grynberg M."/>
            <person name="Mandel M.A."/>
            <person name="Kellner E.M."/>
            <person name="Barker B.M."/>
            <person name="Galgiani J.N."/>
            <person name="Orbach M.J."/>
            <person name="Kirkland T.N."/>
            <person name="Cole G.T."/>
            <person name="Henn M.R."/>
            <person name="Birren B.W."/>
            <person name="Taylor J.W."/>
        </authorList>
    </citation>
    <scope>NUCLEOTIDE SEQUENCE [LARGE SCALE GENOMIC DNA]</scope>
    <source>
        <strain evidence="3">RS</strain>
    </source>
</reference>
<feature type="region of interest" description="Disordered" evidence="1">
    <location>
        <begin position="54"/>
        <end position="73"/>
    </location>
</feature>
<dbReference type="GeneID" id="24164509"/>
<evidence type="ECO:0000313" key="2">
    <source>
        <dbReference type="EMBL" id="KJF60330.1"/>
    </source>
</evidence>
<gene>
    <name evidence="2" type="ORF">CIMG_12882</name>
</gene>